<feature type="compositionally biased region" description="Acidic residues" evidence="8">
    <location>
        <begin position="116"/>
        <end position="135"/>
    </location>
</feature>
<evidence type="ECO:0000256" key="1">
    <source>
        <dbReference type="ARBA" id="ARBA00004123"/>
    </source>
</evidence>
<keyword evidence="6" id="KW-0539">Nucleus</keyword>
<dbReference type="OrthoDB" id="5571888at2759"/>
<reference evidence="10 11" key="1">
    <citation type="journal article" date="2019" name="Nat. Ecol. Evol.">
        <title>Megaphylogeny resolves global patterns of mushroom evolution.</title>
        <authorList>
            <person name="Varga T."/>
            <person name="Krizsan K."/>
            <person name="Foldi C."/>
            <person name="Dima B."/>
            <person name="Sanchez-Garcia M."/>
            <person name="Sanchez-Ramirez S."/>
            <person name="Szollosi G.J."/>
            <person name="Szarkandi J.G."/>
            <person name="Papp V."/>
            <person name="Albert L."/>
            <person name="Andreopoulos W."/>
            <person name="Angelini C."/>
            <person name="Antonin V."/>
            <person name="Barry K.W."/>
            <person name="Bougher N.L."/>
            <person name="Buchanan P."/>
            <person name="Buyck B."/>
            <person name="Bense V."/>
            <person name="Catcheside P."/>
            <person name="Chovatia M."/>
            <person name="Cooper J."/>
            <person name="Damon W."/>
            <person name="Desjardin D."/>
            <person name="Finy P."/>
            <person name="Geml J."/>
            <person name="Haridas S."/>
            <person name="Hughes K."/>
            <person name="Justo A."/>
            <person name="Karasinski D."/>
            <person name="Kautmanova I."/>
            <person name="Kiss B."/>
            <person name="Kocsube S."/>
            <person name="Kotiranta H."/>
            <person name="LaButti K.M."/>
            <person name="Lechner B.E."/>
            <person name="Liimatainen K."/>
            <person name="Lipzen A."/>
            <person name="Lukacs Z."/>
            <person name="Mihaltcheva S."/>
            <person name="Morgado L.N."/>
            <person name="Niskanen T."/>
            <person name="Noordeloos M.E."/>
            <person name="Ohm R.A."/>
            <person name="Ortiz-Santana B."/>
            <person name="Ovrebo C."/>
            <person name="Racz N."/>
            <person name="Riley R."/>
            <person name="Savchenko A."/>
            <person name="Shiryaev A."/>
            <person name="Soop K."/>
            <person name="Spirin V."/>
            <person name="Szebenyi C."/>
            <person name="Tomsovsky M."/>
            <person name="Tulloss R.E."/>
            <person name="Uehling J."/>
            <person name="Grigoriev I.V."/>
            <person name="Vagvolgyi C."/>
            <person name="Papp T."/>
            <person name="Martin F.M."/>
            <person name="Miettinen O."/>
            <person name="Hibbett D.S."/>
            <person name="Nagy L.G."/>
        </authorList>
    </citation>
    <scope>NUCLEOTIDE SEQUENCE [LARGE SCALE GENOMIC DNA]</scope>
    <source>
        <strain evidence="10 11">OMC1185</strain>
    </source>
</reference>
<dbReference type="SMART" id="SM00338">
    <property type="entry name" value="BRLZ"/>
    <property type="match status" value="1"/>
</dbReference>
<evidence type="ECO:0000256" key="5">
    <source>
        <dbReference type="ARBA" id="ARBA00023163"/>
    </source>
</evidence>
<dbReference type="AlphaFoldDB" id="A0A5C3MVA8"/>
<dbReference type="SUPFAM" id="SSF57959">
    <property type="entry name" value="Leucine zipper domain"/>
    <property type="match status" value="1"/>
</dbReference>
<feature type="coiled-coil region" evidence="7">
    <location>
        <begin position="231"/>
        <end position="258"/>
    </location>
</feature>
<feature type="region of interest" description="Disordered" evidence="8">
    <location>
        <begin position="1"/>
        <end position="40"/>
    </location>
</feature>
<comment type="similarity">
    <text evidence="2">Belongs to the bZIP family.</text>
</comment>
<dbReference type="Proteomes" id="UP000305948">
    <property type="component" value="Unassembled WGS sequence"/>
</dbReference>
<sequence length="577" mass="61687">MLNGSNGASSPRSSSRSPAESFSTLPSPPSQPYTFPGTDFDSLFNFTLDSEVVKTDALAPAPTAAPYDFMGAFATLNASGSSSESSPSAQQSDSPVLAIDPQLVGTPATSKAQSEFGDDEDNDDEEDDDEMDDENVSLPQAKVGGKGGARKGTVQSGGVTKKSGNAPLKAKENKGTPELDDWRPSPEEYKKMSSKEKRQLRNKISARNFRIRRKEYITTLEGDVAERDKLIDMIRTELHSTKDENSSLRQEIHALKKALLEGRASGEPSPLPPPGPLPPVSAARASSPLLSPNVQKDIPLSPRLASKAFWGGSQSFGGITPVHTTIVPEFPLASALLRKPIVGDKPASPPLQENINPSLNGRPTAAQAPSKTPLGGFDSYMDTNPFTMKTLDAYRMQLWGRMAQQQQAMHAQHVREQKAAKQQGPSGLAGAIRPLYFSSTPSPKQPLSSSNNSNTTPKAGLAPQPTREQAVLAAVASQTMLQRLGSAFWEAFSGQEPLPNGHGKAAAWDAEKVRKVLEGTAVVRVVDVEKPTVKKEPVSPKLVPTTMKAPVAQDEKKHCSSISLLAESMGALNLGRK</sequence>
<evidence type="ECO:0000256" key="7">
    <source>
        <dbReference type="SAM" id="Coils"/>
    </source>
</evidence>
<feature type="region of interest" description="Disordered" evidence="8">
    <location>
        <begin position="355"/>
        <end position="376"/>
    </location>
</feature>
<feature type="compositionally biased region" description="Polar residues" evidence="8">
    <location>
        <begin position="437"/>
        <end position="447"/>
    </location>
</feature>
<dbReference type="PROSITE" id="PS00036">
    <property type="entry name" value="BZIP_BASIC"/>
    <property type="match status" value="1"/>
</dbReference>
<dbReference type="GO" id="GO:0005634">
    <property type="term" value="C:nucleus"/>
    <property type="evidence" value="ECO:0007669"/>
    <property type="project" value="UniProtKB-SubCell"/>
</dbReference>
<dbReference type="STRING" id="5364.A0A5C3MVA8"/>
<dbReference type="InterPro" id="IPR004827">
    <property type="entry name" value="bZIP"/>
</dbReference>
<keyword evidence="11" id="KW-1185">Reference proteome</keyword>
<feature type="region of interest" description="Disordered" evidence="8">
    <location>
        <begin position="263"/>
        <end position="285"/>
    </location>
</feature>
<dbReference type="Gene3D" id="1.20.5.170">
    <property type="match status" value="1"/>
</dbReference>
<feature type="domain" description="BZIP" evidence="9">
    <location>
        <begin position="192"/>
        <end position="255"/>
    </location>
</feature>
<feature type="compositionally biased region" description="Low complexity" evidence="8">
    <location>
        <begin position="78"/>
        <end position="95"/>
    </location>
</feature>
<evidence type="ECO:0000259" key="9">
    <source>
        <dbReference type="PROSITE" id="PS50217"/>
    </source>
</evidence>
<evidence type="ECO:0000256" key="6">
    <source>
        <dbReference type="ARBA" id="ARBA00023242"/>
    </source>
</evidence>
<feature type="region of interest" description="Disordered" evidence="8">
    <location>
        <begin position="77"/>
        <end position="201"/>
    </location>
</feature>
<feature type="region of interest" description="Disordered" evidence="8">
    <location>
        <begin position="409"/>
        <end position="466"/>
    </location>
</feature>
<evidence type="ECO:0000256" key="4">
    <source>
        <dbReference type="ARBA" id="ARBA00023125"/>
    </source>
</evidence>
<evidence type="ECO:0000313" key="10">
    <source>
        <dbReference type="EMBL" id="TFK49274.1"/>
    </source>
</evidence>
<evidence type="ECO:0000256" key="8">
    <source>
        <dbReference type="SAM" id="MobiDB-lite"/>
    </source>
</evidence>
<keyword evidence="3" id="KW-0805">Transcription regulation</keyword>
<dbReference type="GO" id="GO:0003700">
    <property type="term" value="F:DNA-binding transcription factor activity"/>
    <property type="evidence" value="ECO:0007669"/>
    <property type="project" value="InterPro"/>
</dbReference>
<proteinExistence type="inferred from homology"/>
<dbReference type="InterPro" id="IPR046347">
    <property type="entry name" value="bZIP_sf"/>
</dbReference>
<dbReference type="PANTHER" id="PTHR47416">
    <property type="entry name" value="BASIC-LEUCINE ZIPPER TRANSCRIPTION FACTOR F-RELATED"/>
    <property type="match status" value="1"/>
</dbReference>
<dbReference type="GO" id="GO:0003677">
    <property type="term" value="F:DNA binding"/>
    <property type="evidence" value="ECO:0007669"/>
    <property type="project" value="UniProtKB-KW"/>
</dbReference>
<dbReference type="CDD" id="cd14810">
    <property type="entry name" value="bZIP_u1"/>
    <property type="match status" value="1"/>
</dbReference>
<evidence type="ECO:0000313" key="11">
    <source>
        <dbReference type="Proteomes" id="UP000305948"/>
    </source>
</evidence>
<dbReference type="Pfam" id="PF00170">
    <property type="entry name" value="bZIP_1"/>
    <property type="match status" value="1"/>
</dbReference>
<dbReference type="PANTHER" id="PTHR47416:SF8">
    <property type="entry name" value="BASIC-LEUCINE ZIPPER TRANSCRIPTION FACTOR E-RELATED"/>
    <property type="match status" value="1"/>
</dbReference>
<keyword evidence="4" id="KW-0238">DNA-binding</keyword>
<dbReference type="EMBL" id="ML213516">
    <property type="protein sequence ID" value="TFK49274.1"/>
    <property type="molecule type" value="Genomic_DNA"/>
</dbReference>
<feature type="compositionally biased region" description="Basic and acidic residues" evidence="8">
    <location>
        <begin position="169"/>
        <end position="199"/>
    </location>
</feature>
<gene>
    <name evidence="10" type="ORF">OE88DRAFT_1633420</name>
</gene>
<feature type="compositionally biased region" description="Low complexity" evidence="8">
    <location>
        <begin position="1"/>
        <end position="19"/>
    </location>
</feature>
<keyword evidence="5" id="KW-0804">Transcription</keyword>
<feature type="compositionally biased region" description="Pro residues" evidence="8">
    <location>
        <begin position="269"/>
        <end position="279"/>
    </location>
</feature>
<accession>A0A5C3MVA8</accession>
<dbReference type="PROSITE" id="PS50217">
    <property type="entry name" value="BZIP"/>
    <property type="match status" value="1"/>
</dbReference>
<comment type="subcellular location">
    <subcellularLocation>
        <location evidence="1">Nucleus</location>
    </subcellularLocation>
</comment>
<keyword evidence="7" id="KW-0175">Coiled coil</keyword>
<protein>
    <recommendedName>
        <fullName evidence="9">BZIP domain-containing protein</fullName>
    </recommendedName>
</protein>
<name>A0A5C3MVA8_9AGAM</name>
<organism evidence="10 11">
    <name type="scientific">Heliocybe sulcata</name>
    <dbReference type="NCBI Taxonomy" id="5364"/>
    <lineage>
        <taxon>Eukaryota</taxon>
        <taxon>Fungi</taxon>
        <taxon>Dikarya</taxon>
        <taxon>Basidiomycota</taxon>
        <taxon>Agaricomycotina</taxon>
        <taxon>Agaricomycetes</taxon>
        <taxon>Gloeophyllales</taxon>
        <taxon>Gloeophyllaceae</taxon>
        <taxon>Heliocybe</taxon>
    </lineage>
</organism>
<evidence type="ECO:0000256" key="3">
    <source>
        <dbReference type="ARBA" id="ARBA00023015"/>
    </source>
</evidence>
<evidence type="ECO:0000256" key="2">
    <source>
        <dbReference type="ARBA" id="ARBA00007163"/>
    </source>
</evidence>